<dbReference type="GO" id="GO:0071111">
    <property type="term" value="F:cyclic-guanylate-specific phosphodiesterase activity"/>
    <property type="evidence" value="ECO:0007669"/>
    <property type="project" value="InterPro"/>
</dbReference>
<dbReference type="InterPro" id="IPR001789">
    <property type="entry name" value="Sig_transdc_resp-reg_receiver"/>
</dbReference>
<dbReference type="PANTHER" id="PTHR33121:SF79">
    <property type="entry name" value="CYCLIC DI-GMP PHOSPHODIESTERASE PDED-RELATED"/>
    <property type="match status" value="1"/>
</dbReference>
<dbReference type="STRING" id="915471.SAMN05216201_105253"/>
<protein>
    <submittedName>
        <fullName evidence="4">EAL domain, c-di-GMP-specific phosphodiesterase class I (Or its enzymatically inactive variant)</fullName>
    </submittedName>
</protein>
<organism evidence="4 5">
    <name type="scientific">Pseudomonas linyingensis</name>
    <dbReference type="NCBI Taxonomy" id="915471"/>
    <lineage>
        <taxon>Bacteria</taxon>
        <taxon>Pseudomonadati</taxon>
        <taxon>Pseudomonadota</taxon>
        <taxon>Gammaproteobacteria</taxon>
        <taxon>Pseudomonadales</taxon>
        <taxon>Pseudomonadaceae</taxon>
        <taxon>Pseudomonas</taxon>
    </lineage>
</organism>
<accession>A0A1H6X5X3</accession>
<sequence length="405" mass="45562">MRILVVDDDTFICRLLVRQLQTLGFRQVIACERARVAVEHLEQQPGSINLILCDLQMPEMDGIEFIRHLVRLGYAGALVLVSGEDERILQSAERLARAHRLRVAGALFKPVSSERLQRLLEQETPGVSTQRDAESRSYDADELARGIETGELVNHYQPKVDFASAQCTGVETLVRWRHPQDGLVYPDRFVALAEAAGLIDGLMRTVLRNALRDARQWREQGLELQLAVNVSMDNLQGLDFPDLVEQEALAAGVPLSSLVLEVTESHLMKNRQDALDILTRLRLKRISLSIDDFGTGHSSLAQLRDIPFNELKIDRSFVHGAWRDAALHTILNASLDMARKLGMKTVAEGIEDRADWDHLRQAGCDVAQGWFIAKAMPAEHLPDWLQAWDERRSELTPTAPVIPDR</sequence>
<dbReference type="PANTHER" id="PTHR33121">
    <property type="entry name" value="CYCLIC DI-GMP PHOSPHODIESTERASE PDEF"/>
    <property type="match status" value="1"/>
</dbReference>
<feature type="domain" description="Response regulatory" evidence="2">
    <location>
        <begin position="2"/>
        <end position="124"/>
    </location>
</feature>
<evidence type="ECO:0000313" key="5">
    <source>
        <dbReference type="Proteomes" id="UP000242930"/>
    </source>
</evidence>
<evidence type="ECO:0000313" key="4">
    <source>
        <dbReference type="EMBL" id="SEJ20330.1"/>
    </source>
</evidence>
<dbReference type="SUPFAM" id="SSF52172">
    <property type="entry name" value="CheY-like"/>
    <property type="match status" value="1"/>
</dbReference>
<dbReference type="CDD" id="cd01948">
    <property type="entry name" value="EAL"/>
    <property type="match status" value="1"/>
</dbReference>
<dbReference type="SMART" id="SM00448">
    <property type="entry name" value="REC"/>
    <property type="match status" value="1"/>
</dbReference>
<dbReference type="Gene3D" id="3.40.50.2300">
    <property type="match status" value="1"/>
</dbReference>
<proteinExistence type="predicted"/>
<dbReference type="InterPro" id="IPR001633">
    <property type="entry name" value="EAL_dom"/>
</dbReference>
<name>A0A1H6X5X3_9PSED</name>
<dbReference type="Gene3D" id="3.20.20.450">
    <property type="entry name" value="EAL domain"/>
    <property type="match status" value="1"/>
</dbReference>
<gene>
    <name evidence="4" type="ORF">SAMN05216201_105253</name>
</gene>
<feature type="modified residue" description="4-aspartylphosphate" evidence="1">
    <location>
        <position position="54"/>
    </location>
</feature>
<dbReference type="InterPro" id="IPR011006">
    <property type="entry name" value="CheY-like_superfamily"/>
</dbReference>
<evidence type="ECO:0000256" key="1">
    <source>
        <dbReference type="PROSITE-ProRule" id="PRU00169"/>
    </source>
</evidence>
<dbReference type="Pfam" id="PF00072">
    <property type="entry name" value="Response_reg"/>
    <property type="match status" value="1"/>
</dbReference>
<dbReference type="PROSITE" id="PS50883">
    <property type="entry name" value="EAL"/>
    <property type="match status" value="1"/>
</dbReference>
<dbReference type="Proteomes" id="UP000242930">
    <property type="component" value="Unassembled WGS sequence"/>
</dbReference>
<dbReference type="InterPro" id="IPR050706">
    <property type="entry name" value="Cyclic-di-GMP_PDE-like"/>
</dbReference>
<dbReference type="Pfam" id="PF00563">
    <property type="entry name" value="EAL"/>
    <property type="match status" value="1"/>
</dbReference>
<dbReference type="SUPFAM" id="SSF141868">
    <property type="entry name" value="EAL domain-like"/>
    <property type="match status" value="1"/>
</dbReference>
<evidence type="ECO:0000259" key="3">
    <source>
        <dbReference type="PROSITE" id="PS50883"/>
    </source>
</evidence>
<dbReference type="SMART" id="SM00052">
    <property type="entry name" value="EAL"/>
    <property type="match status" value="1"/>
</dbReference>
<dbReference type="OrthoDB" id="9812358at2"/>
<dbReference type="GO" id="GO:0000160">
    <property type="term" value="P:phosphorelay signal transduction system"/>
    <property type="evidence" value="ECO:0007669"/>
    <property type="project" value="InterPro"/>
</dbReference>
<reference evidence="5" key="1">
    <citation type="submission" date="2016-10" db="EMBL/GenBank/DDBJ databases">
        <authorList>
            <person name="Varghese N."/>
            <person name="Submissions S."/>
        </authorList>
    </citation>
    <scope>NUCLEOTIDE SEQUENCE [LARGE SCALE GENOMIC DNA]</scope>
    <source>
        <strain evidence="5">LMG 25967</strain>
    </source>
</reference>
<dbReference type="AlphaFoldDB" id="A0A1H6X5X3"/>
<keyword evidence="5" id="KW-1185">Reference proteome</keyword>
<feature type="domain" description="EAL" evidence="3">
    <location>
        <begin position="136"/>
        <end position="389"/>
    </location>
</feature>
<keyword evidence="1" id="KW-0597">Phosphoprotein</keyword>
<evidence type="ECO:0000259" key="2">
    <source>
        <dbReference type="PROSITE" id="PS50110"/>
    </source>
</evidence>
<dbReference type="EMBL" id="FNZE01000005">
    <property type="protein sequence ID" value="SEJ20330.1"/>
    <property type="molecule type" value="Genomic_DNA"/>
</dbReference>
<dbReference type="InterPro" id="IPR035919">
    <property type="entry name" value="EAL_sf"/>
</dbReference>
<dbReference type="RefSeq" id="WP_090309862.1">
    <property type="nucleotide sequence ID" value="NZ_FNZE01000005.1"/>
</dbReference>
<dbReference type="PROSITE" id="PS50110">
    <property type="entry name" value="RESPONSE_REGULATORY"/>
    <property type="match status" value="1"/>
</dbReference>